<evidence type="ECO:0000313" key="2">
    <source>
        <dbReference type="EMBL" id="MBS4190299.1"/>
    </source>
</evidence>
<comment type="caution">
    <text evidence="2">The sequence shown here is derived from an EMBL/GenBank/DDBJ whole genome shotgun (WGS) entry which is preliminary data.</text>
</comment>
<reference evidence="2 3" key="1">
    <citation type="submission" date="2021-05" db="EMBL/GenBank/DDBJ databases">
        <title>Novel Bacillus species.</title>
        <authorList>
            <person name="Liu G."/>
        </authorList>
    </citation>
    <scope>NUCLEOTIDE SEQUENCE [LARGE SCALE GENOMIC DNA]</scope>
    <source>
        <strain evidence="2 3">FJAT-49705</strain>
    </source>
</reference>
<dbReference type="Proteomes" id="UP000681027">
    <property type="component" value="Unassembled WGS sequence"/>
</dbReference>
<keyword evidence="1" id="KW-0472">Membrane</keyword>
<sequence length="92" mass="10409">MNQHFIIISIILFILAYLVGVRKQTWLLSGYNQKRVKDQDKLAKLVGSFNFAMGIVMLGGAFIDHPDTQVLIPILIIGYVILLGYVNTRMVE</sequence>
<dbReference type="Pfam" id="PF12650">
    <property type="entry name" value="DUF3784"/>
    <property type="match status" value="1"/>
</dbReference>
<organism evidence="2 3">
    <name type="scientific">Cytobacillus citreus</name>
    <dbReference type="NCBI Taxonomy" id="2833586"/>
    <lineage>
        <taxon>Bacteria</taxon>
        <taxon>Bacillati</taxon>
        <taxon>Bacillota</taxon>
        <taxon>Bacilli</taxon>
        <taxon>Bacillales</taxon>
        <taxon>Bacillaceae</taxon>
        <taxon>Cytobacillus</taxon>
    </lineage>
</organism>
<name>A0ABS5NR46_9BACI</name>
<proteinExistence type="predicted"/>
<gene>
    <name evidence="2" type="ORF">KHA94_08790</name>
</gene>
<feature type="transmembrane region" description="Helical" evidence="1">
    <location>
        <begin position="6"/>
        <end position="21"/>
    </location>
</feature>
<dbReference type="EMBL" id="JAGYPM010000002">
    <property type="protein sequence ID" value="MBS4190299.1"/>
    <property type="molecule type" value="Genomic_DNA"/>
</dbReference>
<protein>
    <submittedName>
        <fullName evidence="2">DUF3784 domain-containing protein</fullName>
    </submittedName>
</protein>
<keyword evidence="1" id="KW-1133">Transmembrane helix</keyword>
<keyword evidence="1" id="KW-0812">Transmembrane</keyword>
<accession>A0ABS5NR46</accession>
<feature type="transmembrane region" description="Helical" evidence="1">
    <location>
        <begin position="69"/>
        <end position="86"/>
    </location>
</feature>
<dbReference type="RefSeq" id="WP_213101757.1">
    <property type="nucleotide sequence ID" value="NZ_JAGYPM010000002.1"/>
</dbReference>
<evidence type="ECO:0000256" key="1">
    <source>
        <dbReference type="SAM" id="Phobius"/>
    </source>
</evidence>
<evidence type="ECO:0000313" key="3">
    <source>
        <dbReference type="Proteomes" id="UP000681027"/>
    </source>
</evidence>
<keyword evidence="3" id="KW-1185">Reference proteome</keyword>
<dbReference type="InterPro" id="IPR017259">
    <property type="entry name" value="UCP037672"/>
</dbReference>
<feature type="transmembrane region" description="Helical" evidence="1">
    <location>
        <begin position="42"/>
        <end position="63"/>
    </location>
</feature>